<keyword evidence="5" id="KW-0539">Nucleus</keyword>
<keyword evidence="10" id="KW-1185">Reference proteome</keyword>
<feature type="compositionally biased region" description="Pro residues" evidence="7">
    <location>
        <begin position="383"/>
        <end position="405"/>
    </location>
</feature>
<evidence type="ECO:0000313" key="10">
    <source>
        <dbReference type="Proteomes" id="UP000283895"/>
    </source>
</evidence>
<dbReference type="InterPro" id="IPR012677">
    <property type="entry name" value="Nucleotide-bd_a/b_plait_sf"/>
</dbReference>
<evidence type="ECO:0000256" key="1">
    <source>
        <dbReference type="ARBA" id="ARBA00004123"/>
    </source>
</evidence>
<organism evidence="9 10">
    <name type="scientific">Cytospora schulzeri</name>
    <dbReference type="NCBI Taxonomy" id="448051"/>
    <lineage>
        <taxon>Eukaryota</taxon>
        <taxon>Fungi</taxon>
        <taxon>Dikarya</taxon>
        <taxon>Ascomycota</taxon>
        <taxon>Pezizomycotina</taxon>
        <taxon>Sordariomycetes</taxon>
        <taxon>Sordariomycetidae</taxon>
        <taxon>Diaporthales</taxon>
        <taxon>Cytosporaceae</taxon>
        <taxon>Cytospora</taxon>
    </lineage>
</organism>
<dbReference type="PANTHER" id="PTHR48030">
    <property type="entry name" value="SPLICING FACTOR 3B SUBUNIT 4"/>
    <property type="match status" value="1"/>
</dbReference>
<dbReference type="SMART" id="SM00360">
    <property type="entry name" value="RRM"/>
    <property type="match status" value="2"/>
</dbReference>
<dbReference type="FunFam" id="3.30.70.330:FF:000505">
    <property type="entry name" value="Splicing factor 3B subunit 4"/>
    <property type="match status" value="1"/>
</dbReference>
<dbReference type="InterPro" id="IPR000504">
    <property type="entry name" value="RRM_dom"/>
</dbReference>
<dbReference type="InterPro" id="IPR035979">
    <property type="entry name" value="RBD_domain_sf"/>
</dbReference>
<dbReference type="AlphaFoldDB" id="A0A423V878"/>
<keyword evidence="3" id="KW-0677">Repeat</keyword>
<dbReference type="OrthoDB" id="10259687at2759"/>
<dbReference type="InterPro" id="IPR034158">
    <property type="entry name" value="SF3B4_RRM1"/>
</dbReference>
<dbReference type="SUPFAM" id="SSF54928">
    <property type="entry name" value="RNA-binding domain, RBD"/>
    <property type="match status" value="1"/>
</dbReference>
<dbReference type="PANTHER" id="PTHR48030:SF3">
    <property type="entry name" value="SPLICING FACTOR 3B SUBUNIT 4"/>
    <property type="match status" value="1"/>
</dbReference>
<feature type="domain" description="RRM" evidence="8">
    <location>
        <begin position="99"/>
        <end position="177"/>
    </location>
</feature>
<evidence type="ECO:0000256" key="6">
    <source>
        <dbReference type="PROSITE-ProRule" id="PRU00176"/>
    </source>
</evidence>
<dbReference type="EMBL" id="LKEA01000110">
    <property type="protein sequence ID" value="ROV87021.1"/>
    <property type="molecule type" value="Genomic_DNA"/>
</dbReference>
<feature type="region of interest" description="Disordered" evidence="7">
    <location>
        <begin position="295"/>
        <end position="323"/>
    </location>
</feature>
<evidence type="ECO:0000259" key="8">
    <source>
        <dbReference type="PROSITE" id="PS50102"/>
    </source>
</evidence>
<evidence type="ECO:0000256" key="5">
    <source>
        <dbReference type="ARBA" id="ARBA00023242"/>
    </source>
</evidence>
<dbReference type="Proteomes" id="UP000283895">
    <property type="component" value="Unassembled WGS sequence"/>
</dbReference>
<protein>
    <recommendedName>
        <fullName evidence="8">RRM domain-containing protein</fullName>
    </recommendedName>
</protein>
<evidence type="ECO:0000256" key="2">
    <source>
        <dbReference type="ARBA" id="ARBA00008363"/>
    </source>
</evidence>
<sequence length="412" mass="42406">MAKHWEQNKDATVYVGNLDERVSEANLWELMTQMGPVYNVHMPMDRVSRSHQGYGFIEFDTPESADYASKVLNGIRLHQKPIRVNKASADKQKPTDIGAELFVNNLDQQVDEKILYDTFSQFGTLVAPPTVIRDANNVSKGYGFVSYDSFEASDAARETMSGQYLLSKQITVEYAYKKDGKGERHGDEAERKLAAEGKKHNVVPEQQPLPPAFLMSAPSSAAAAAAAAVATNGAAAPPTPVTPYGSDMPVIPPPGPSPSPGIPPLGMPSGFAPPLAPIAVAGPPGGPGMPLPFSPGHGVPSHPPPMPPAGFGRGPSNLPPAAPGLPARPPIPSVGFTGMASDFHPGRPGMPPPAGAGAGAAPAGPPPGFGGAVAPPAGGFGATPPPPPGFMPPPAGFGGPPPGQTPPGFGRR</sequence>
<dbReference type="PROSITE" id="PS50102">
    <property type="entry name" value="RRM"/>
    <property type="match status" value="2"/>
</dbReference>
<dbReference type="InterPro" id="IPR052084">
    <property type="entry name" value="SF3B4_spliceosome_assoc"/>
</dbReference>
<name>A0A423V878_9PEZI</name>
<comment type="subcellular location">
    <subcellularLocation>
        <location evidence="1">Nucleus</location>
    </subcellularLocation>
</comment>
<comment type="caution">
    <text evidence="9">The sequence shown here is derived from an EMBL/GenBank/DDBJ whole genome shotgun (WGS) entry which is preliminary data.</text>
</comment>
<accession>A0A423V878</accession>
<comment type="similarity">
    <text evidence="2">Belongs to the SF3B4 family.</text>
</comment>
<evidence type="ECO:0000256" key="3">
    <source>
        <dbReference type="ARBA" id="ARBA00022737"/>
    </source>
</evidence>
<keyword evidence="4 6" id="KW-0694">RNA-binding</keyword>
<feature type="domain" description="RRM" evidence="8">
    <location>
        <begin position="11"/>
        <end position="89"/>
    </location>
</feature>
<dbReference type="GO" id="GO:0048026">
    <property type="term" value="P:positive regulation of mRNA splicing, via spliceosome"/>
    <property type="evidence" value="ECO:0007669"/>
    <property type="project" value="TreeGrafter"/>
</dbReference>
<feature type="region of interest" description="Disordered" evidence="7">
    <location>
        <begin position="343"/>
        <end position="412"/>
    </location>
</feature>
<dbReference type="GO" id="GO:0071011">
    <property type="term" value="C:precatalytic spliceosome"/>
    <property type="evidence" value="ECO:0007669"/>
    <property type="project" value="TreeGrafter"/>
</dbReference>
<dbReference type="STRING" id="356882.A0A423V878"/>
<dbReference type="GO" id="GO:0003723">
    <property type="term" value="F:RNA binding"/>
    <property type="evidence" value="ECO:0007669"/>
    <property type="project" value="UniProtKB-UniRule"/>
</dbReference>
<evidence type="ECO:0000256" key="7">
    <source>
        <dbReference type="SAM" id="MobiDB-lite"/>
    </source>
</evidence>
<dbReference type="FunFam" id="3.30.70.330:FF:000895">
    <property type="entry name" value="Hsh49p"/>
    <property type="match status" value="1"/>
</dbReference>
<evidence type="ECO:0000256" key="4">
    <source>
        <dbReference type="ARBA" id="ARBA00022884"/>
    </source>
</evidence>
<dbReference type="GO" id="GO:0000398">
    <property type="term" value="P:mRNA splicing, via spliceosome"/>
    <property type="evidence" value="ECO:0007669"/>
    <property type="project" value="UniProtKB-ARBA"/>
</dbReference>
<dbReference type="GO" id="GO:0005730">
    <property type="term" value="C:nucleolus"/>
    <property type="evidence" value="ECO:0007669"/>
    <property type="project" value="TreeGrafter"/>
</dbReference>
<dbReference type="CDD" id="cd12334">
    <property type="entry name" value="RRM1_SF3B4"/>
    <property type="match status" value="1"/>
</dbReference>
<proteinExistence type="inferred from homology"/>
<evidence type="ECO:0000313" key="9">
    <source>
        <dbReference type="EMBL" id="ROV87021.1"/>
    </source>
</evidence>
<dbReference type="GO" id="GO:0005686">
    <property type="term" value="C:U2 snRNP"/>
    <property type="evidence" value="ECO:0007669"/>
    <property type="project" value="UniProtKB-ARBA"/>
</dbReference>
<reference evidence="9 10" key="1">
    <citation type="submission" date="2015-09" db="EMBL/GenBank/DDBJ databases">
        <title>Host preference determinants of Valsa canker pathogens revealed by comparative genomics.</title>
        <authorList>
            <person name="Yin Z."/>
            <person name="Huang L."/>
        </authorList>
    </citation>
    <scope>NUCLEOTIDE SEQUENCE [LARGE SCALE GENOMIC DNA]</scope>
    <source>
        <strain evidence="9 10">03-1</strain>
    </source>
</reference>
<dbReference type="Gene3D" id="3.30.70.330">
    <property type="match status" value="2"/>
</dbReference>
<gene>
    <name evidence="9" type="ORF">VMCG_10836</name>
</gene>
<dbReference type="Pfam" id="PF00076">
    <property type="entry name" value="RRM_1"/>
    <property type="match status" value="2"/>
</dbReference>